<protein>
    <submittedName>
        <fullName evidence="1">Uncharacterized protein</fullName>
    </submittedName>
</protein>
<comment type="caution">
    <text evidence="1">The sequence shown here is derived from an EMBL/GenBank/DDBJ whole genome shotgun (WGS) entry which is preliminary data.</text>
</comment>
<dbReference type="Proteomes" id="UP000642284">
    <property type="component" value="Unassembled WGS sequence"/>
</dbReference>
<sequence>MIGTEFVGTSISAGGDRDMETFHRMRGPSKTDYSHEEMVGSLRGNHLLTVRRGGLDAEVRVPGRRVAEGTAFAPAGPLPCGGRSARSAEGSLTAAAPDRGRDFRPWSLAVGGITIVNVRKVEFVTSGHGRIAVESLENKVNKGLRSAGAPMAIALQGVNPE</sequence>
<proteinExistence type="predicted"/>
<evidence type="ECO:0000313" key="1">
    <source>
        <dbReference type="EMBL" id="MBC9716283.1"/>
    </source>
</evidence>
<name>A0ABR7SLH3_9ACTN</name>
<organism evidence="1 2">
    <name type="scientific">Streptomyces polyasparticus</name>
    <dbReference type="NCBI Taxonomy" id="2767826"/>
    <lineage>
        <taxon>Bacteria</taxon>
        <taxon>Bacillati</taxon>
        <taxon>Actinomycetota</taxon>
        <taxon>Actinomycetes</taxon>
        <taxon>Kitasatosporales</taxon>
        <taxon>Streptomycetaceae</taxon>
        <taxon>Streptomyces</taxon>
    </lineage>
</organism>
<evidence type="ECO:0000313" key="2">
    <source>
        <dbReference type="Proteomes" id="UP000642284"/>
    </source>
</evidence>
<dbReference type="RefSeq" id="WP_187816723.1">
    <property type="nucleotide sequence ID" value="NZ_JACTVJ010000013.1"/>
</dbReference>
<gene>
    <name evidence="1" type="ORF">H9Y04_27475</name>
</gene>
<dbReference type="EMBL" id="JACTVJ010000013">
    <property type="protein sequence ID" value="MBC9716283.1"/>
    <property type="molecule type" value="Genomic_DNA"/>
</dbReference>
<accession>A0ABR7SLH3</accession>
<keyword evidence="2" id="KW-1185">Reference proteome</keyword>
<reference evidence="1 2" key="1">
    <citation type="submission" date="2020-08" db="EMBL/GenBank/DDBJ databases">
        <title>Genemic of Streptomyces polyaspartic.</title>
        <authorList>
            <person name="Liu W."/>
        </authorList>
    </citation>
    <scope>NUCLEOTIDE SEQUENCE [LARGE SCALE GENOMIC DNA]</scope>
    <source>
        <strain evidence="1 2">TRM66268-LWL</strain>
    </source>
</reference>